<keyword evidence="3" id="KW-1185">Reference proteome</keyword>
<organism evidence="2 3">
    <name type="scientific">Armillaria luteobubalina</name>
    <dbReference type="NCBI Taxonomy" id="153913"/>
    <lineage>
        <taxon>Eukaryota</taxon>
        <taxon>Fungi</taxon>
        <taxon>Dikarya</taxon>
        <taxon>Basidiomycota</taxon>
        <taxon>Agaricomycotina</taxon>
        <taxon>Agaricomycetes</taxon>
        <taxon>Agaricomycetidae</taxon>
        <taxon>Agaricales</taxon>
        <taxon>Marasmiineae</taxon>
        <taxon>Physalacriaceae</taxon>
        <taxon>Armillaria</taxon>
    </lineage>
</organism>
<evidence type="ECO:0000313" key="2">
    <source>
        <dbReference type="EMBL" id="KAK0499534.1"/>
    </source>
</evidence>
<keyword evidence="1" id="KW-0812">Transmembrane</keyword>
<evidence type="ECO:0000256" key="1">
    <source>
        <dbReference type="SAM" id="Phobius"/>
    </source>
</evidence>
<proteinExistence type="predicted"/>
<feature type="transmembrane region" description="Helical" evidence="1">
    <location>
        <begin position="92"/>
        <end position="112"/>
    </location>
</feature>
<sequence length="183" mass="20385">MTSGSDEKNTTERKINPHLLKVSANLVIGKTGTSSRSEATRIRSLNVQEETHSTSTDHEDLRLGTIFYLGYLVFEFPQNQRLSVGKRLSFNIVAWAIALPQIISGFIGFGTLHMKADSLQAYQCPTIGLTKAYDNSGFTDHGDCDNFLVLKVLLVLYRELIIDPGSFFRILLRTRGSPLQFSG</sequence>
<dbReference type="EMBL" id="JAUEPU010000009">
    <property type="protein sequence ID" value="KAK0499534.1"/>
    <property type="molecule type" value="Genomic_DNA"/>
</dbReference>
<evidence type="ECO:0000313" key="3">
    <source>
        <dbReference type="Proteomes" id="UP001175228"/>
    </source>
</evidence>
<dbReference type="AlphaFoldDB" id="A0AA39QD72"/>
<gene>
    <name evidence="2" type="ORF">EDD18DRAFT_1102873</name>
</gene>
<keyword evidence="1" id="KW-1133">Transmembrane helix</keyword>
<dbReference type="Proteomes" id="UP001175228">
    <property type="component" value="Unassembled WGS sequence"/>
</dbReference>
<accession>A0AA39QD72</accession>
<name>A0AA39QD72_9AGAR</name>
<reference evidence="2" key="1">
    <citation type="submission" date="2023-06" db="EMBL/GenBank/DDBJ databases">
        <authorList>
            <consortium name="Lawrence Berkeley National Laboratory"/>
            <person name="Ahrendt S."/>
            <person name="Sahu N."/>
            <person name="Indic B."/>
            <person name="Wong-Bajracharya J."/>
            <person name="Merenyi Z."/>
            <person name="Ke H.-M."/>
            <person name="Monk M."/>
            <person name="Kocsube S."/>
            <person name="Drula E."/>
            <person name="Lipzen A."/>
            <person name="Balint B."/>
            <person name="Henrissat B."/>
            <person name="Andreopoulos B."/>
            <person name="Martin F.M."/>
            <person name="Harder C.B."/>
            <person name="Rigling D."/>
            <person name="Ford K.L."/>
            <person name="Foster G.D."/>
            <person name="Pangilinan J."/>
            <person name="Papanicolaou A."/>
            <person name="Barry K."/>
            <person name="LaButti K."/>
            <person name="Viragh M."/>
            <person name="Koriabine M."/>
            <person name="Yan M."/>
            <person name="Riley R."/>
            <person name="Champramary S."/>
            <person name="Plett K.L."/>
            <person name="Tsai I.J."/>
            <person name="Slot J."/>
            <person name="Sipos G."/>
            <person name="Plett J."/>
            <person name="Nagy L.G."/>
            <person name="Grigoriev I.V."/>
        </authorList>
    </citation>
    <scope>NUCLEOTIDE SEQUENCE</scope>
    <source>
        <strain evidence="2">HWK02</strain>
    </source>
</reference>
<comment type="caution">
    <text evidence="2">The sequence shown here is derived from an EMBL/GenBank/DDBJ whole genome shotgun (WGS) entry which is preliminary data.</text>
</comment>
<protein>
    <submittedName>
        <fullName evidence="2">Uncharacterized protein</fullName>
    </submittedName>
</protein>
<keyword evidence="1" id="KW-0472">Membrane</keyword>